<evidence type="ECO:0000313" key="2">
    <source>
        <dbReference type="Proteomes" id="UP001149165"/>
    </source>
</evidence>
<reference evidence="1" key="1">
    <citation type="submission" date="2022-11" db="EMBL/GenBank/DDBJ databases">
        <authorList>
            <person name="Petersen C."/>
        </authorList>
    </citation>
    <scope>NUCLEOTIDE SEQUENCE</scope>
    <source>
        <strain evidence="1">IBT 30069</strain>
    </source>
</reference>
<reference evidence="1" key="2">
    <citation type="journal article" date="2023" name="IMA Fungus">
        <title>Comparative genomic study of the Penicillium genus elucidates a diverse pangenome and 15 lateral gene transfer events.</title>
        <authorList>
            <person name="Petersen C."/>
            <person name="Sorensen T."/>
            <person name="Nielsen M.R."/>
            <person name="Sondergaard T.E."/>
            <person name="Sorensen J.L."/>
            <person name="Fitzpatrick D.A."/>
            <person name="Frisvad J.C."/>
            <person name="Nielsen K.L."/>
        </authorList>
    </citation>
    <scope>NUCLEOTIDE SEQUENCE</scope>
    <source>
        <strain evidence="1">IBT 30069</strain>
    </source>
</reference>
<dbReference type="OrthoDB" id="5422293at2759"/>
<comment type="caution">
    <text evidence="1">The sequence shown here is derived from an EMBL/GenBank/DDBJ whole genome shotgun (WGS) entry which is preliminary data.</text>
</comment>
<sequence length="252" mass="29717">MPPRRRPRISLWARFRSWLRYAHSPLRLRGSLIRLGHMHKHPLLKLLTMFIPYPSWSYPIPELMPLRTLIEDTKNNTGIITSRFGEIHNLRAIPLWCMRDTPLRSIYRLYDLHLADHYPLMGWETEYFFNQPGWKLQDIPDPKDPDPLRYAIVASIVEELHDAVNWRLSLGLRRNEEHIYREEDGDPWPPFTPEELPSWTRKVAPIDKDLLRLSVPPESLDTDGNLVLETGGKALNFARRNIITNTGWLYTI</sequence>
<evidence type="ECO:0000313" key="1">
    <source>
        <dbReference type="EMBL" id="KAJ5106150.1"/>
    </source>
</evidence>
<dbReference type="AlphaFoldDB" id="A0A9W9FTJ0"/>
<dbReference type="EMBL" id="JAPQKH010000003">
    <property type="protein sequence ID" value="KAJ5106150.1"/>
    <property type="molecule type" value="Genomic_DNA"/>
</dbReference>
<keyword evidence="2" id="KW-1185">Reference proteome</keyword>
<accession>A0A9W9FTJ0</accession>
<proteinExistence type="predicted"/>
<organism evidence="1 2">
    <name type="scientific">Penicillium angulare</name>
    <dbReference type="NCBI Taxonomy" id="116970"/>
    <lineage>
        <taxon>Eukaryota</taxon>
        <taxon>Fungi</taxon>
        <taxon>Dikarya</taxon>
        <taxon>Ascomycota</taxon>
        <taxon>Pezizomycotina</taxon>
        <taxon>Eurotiomycetes</taxon>
        <taxon>Eurotiomycetidae</taxon>
        <taxon>Eurotiales</taxon>
        <taxon>Aspergillaceae</taxon>
        <taxon>Penicillium</taxon>
    </lineage>
</organism>
<dbReference type="Proteomes" id="UP001149165">
    <property type="component" value="Unassembled WGS sequence"/>
</dbReference>
<protein>
    <submittedName>
        <fullName evidence="1">Uncharacterized protein</fullName>
    </submittedName>
</protein>
<gene>
    <name evidence="1" type="ORF">N7456_002825</name>
</gene>
<name>A0A9W9FTJ0_9EURO</name>